<protein>
    <submittedName>
        <fullName evidence="2">Uncharacterized protein</fullName>
    </submittedName>
</protein>
<feature type="compositionally biased region" description="Low complexity" evidence="1">
    <location>
        <begin position="724"/>
        <end position="750"/>
    </location>
</feature>
<accession>K0S7X5</accession>
<proteinExistence type="predicted"/>
<feature type="region of interest" description="Disordered" evidence="1">
    <location>
        <begin position="1032"/>
        <end position="1061"/>
    </location>
</feature>
<keyword evidence="3" id="KW-1185">Reference proteome</keyword>
<feature type="non-terminal residue" evidence="2">
    <location>
        <position position="1061"/>
    </location>
</feature>
<feature type="region of interest" description="Disordered" evidence="1">
    <location>
        <begin position="711"/>
        <end position="772"/>
    </location>
</feature>
<reference evidence="2 3" key="1">
    <citation type="journal article" date="2012" name="Genome Biol.">
        <title>Genome and low-iron response of an oceanic diatom adapted to chronic iron limitation.</title>
        <authorList>
            <person name="Lommer M."/>
            <person name="Specht M."/>
            <person name="Roy A.S."/>
            <person name="Kraemer L."/>
            <person name="Andreson R."/>
            <person name="Gutowska M.A."/>
            <person name="Wolf J."/>
            <person name="Bergner S.V."/>
            <person name="Schilhabel M.B."/>
            <person name="Klostermeier U.C."/>
            <person name="Beiko R.G."/>
            <person name="Rosenstiel P."/>
            <person name="Hippler M."/>
            <person name="Laroche J."/>
        </authorList>
    </citation>
    <scope>NUCLEOTIDE SEQUENCE [LARGE SCALE GENOMIC DNA]</scope>
    <source>
        <strain evidence="2 3">CCMP1005</strain>
    </source>
</reference>
<sequence>MAAPAPAQPPPANLVEFYQTPASLWTESDALLNQAQLVHADAALNLTPTTLKNHIGRQNGGAAIMMVVTMANDANPKVCEMVMYPSESLSVRREPGYHGELWAIHGPVIDNQLPLVRVPDDIFHQTAMMRHWTAAHLINVCQSNPALVWVDPPAAGEAESESHRTRHGVVVPPRYAGLIRATNASPSEYFRVVLPQAIADGEEANMTALSYWMACRLQRKENPAYANDNTLPQYLDESELQRAGVTLSPPDRQIVTLIRESVAKYKSICPGSHGTTRADADLNSVVKSYIDSKAADRVAQEEARAKKEQESKSVKSKIGTAAYDRLVRTQGTVVEEQMGAFWRVEARTPEKEKINAHQANLEEIARQLEYHDLDFGVSPADTTSIKAMKPYTPLGECTRGGGLSNVFSSMFAEPNVDLQTEVEVAVSFLQGGGNGMTFEDAKQLSKLKACLPTNEGVFDHLRRWNVWSHYVESATSPWREWVRRTVEHVLKFEGRVRKYIMPDAEDRHLKGAHIIYYVSAIASTYHRALLQDNEVEDLPKPEALVGSMTMGRRWQLCFTPGFIVSMKVDAFKRLQASLLTPADAPPQPAPGVPAPQPQPAPPAPAPQVPQVPPPQPPQQASRCVTNPTYNGALFDEYRTRPFRAKDVRAKVNAGRLPAFPISRVDGGAMCIGFHVKGMCNERCPRAADHVAYNATQYGPMTQWCTEHYPREAAPLPTPPPKPAVPAVSQPPEKRSLPAAAAATSSPLPTAKRAKSGRTAVAPAAPSAPVPPELGECVRRDAALLKRLGWKKFVLSRRPRGDFTELDAVDHPAQRLLKFYKRRGAPARMSTEPWSKERVDAALQRGAHRSCMDYLEFLREEFADMIAKSQWVVLPESAVRDLPGLRISPPGCVPQEGRRPRWIVDYTWSLVNNDTLPLAPAEAMQFGQALDRVLREILLADPRLGPVELMKVDLSDGFYRVNLNIEDIPKLGVVFPTKPGEERLVALPLVLPMGWKNSPPVFSAVTETVADISNRRINDNRFEPLYHALDEEAEEITPANPLGEDSVMSTRSERPGSPTPAL</sequence>
<evidence type="ECO:0000256" key="1">
    <source>
        <dbReference type="SAM" id="MobiDB-lite"/>
    </source>
</evidence>
<dbReference type="OrthoDB" id="45702at2759"/>
<dbReference type="InterPro" id="IPR043502">
    <property type="entry name" value="DNA/RNA_pol_sf"/>
</dbReference>
<dbReference type="AlphaFoldDB" id="K0S7X5"/>
<organism evidence="2 3">
    <name type="scientific">Thalassiosira oceanica</name>
    <name type="common">Marine diatom</name>
    <dbReference type="NCBI Taxonomy" id="159749"/>
    <lineage>
        <taxon>Eukaryota</taxon>
        <taxon>Sar</taxon>
        <taxon>Stramenopiles</taxon>
        <taxon>Ochrophyta</taxon>
        <taxon>Bacillariophyta</taxon>
        <taxon>Coscinodiscophyceae</taxon>
        <taxon>Thalassiosirophycidae</taxon>
        <taxon>Thalassiosirales</taxon>
        <taxon>Thalassiosiraceae</taxon>
        <taxon>Thalassiosira</taxon>
    </lineage>
</organism>
<evidence type="ECO:0000313" key="2">
    <source>
        <dbReference type="EMBL" id="EJK62178.1"/>
    </source>
</evidence>
<feature type="compositionally biased region" description="Pro residues" evidence="1">
    <location>
        <begin position="583"/>
        <end position="617"/>
    </location>
</feature>
<dbReference type="Proteomes" id="UP000266841">
    <property type="component" value="Unassembled WGS sequence"/>
</dbReference>
<name>K0S7X5_THAOC</name>
<comment type="caution">
    <text evidence="2">The sequence shown here is derived from an EMBL/GenBank/DDBJ whole genome shotgun (WGS) entry which is preliminary data.</text>
</comment>
<gene>
    <name evidence="2" type="ORF">THAOC_17223</name>
</gene>
<feature type="region of interest" description="Disordered" evidence="1">
    <location>
        <begin position="581"/>
        <end position="625"/>
    </location>
</feature>
<dbReference type="EMBL" id="AGNL01019067">
    <property type="protein sequence ID" value="EJK62178.1"/>
    <property type="molecule type" value="Genomic_DNA"/>
</dbReference>
<evidence type="ECO:0000313" key="3">
    <source>
        <dbReference type="Proteomes" id="UP000266841"/>
    </source>
</evidence>
<dbReference type="SUPFAM" id="SSF56672">
    <property type="entry name" value="DNA/RNA polymerases"/>
    <property type="match status" value="1"/>
</dbReference>